<dbReference type="InterPro" id="IPR004864">
    <property type="entry name" value="LEA_2"/>
</dbReference>
<gene>
    <name evidence="7" type="primary">NHL10_0</name>
    <name evidence="7" type="ORF">CK203_085307</name>
</gene>
<dbReference type="Proteomes" id="UP000288805">
    <property type="component" value="Unassembled WGS sequence"/>
</dbReference>
<feature type="domain" description="Late embryogenesis abundant protein LEA-2 subgroup" evidence="6">
    <location>
        <begin position="114"/>
        <end position="205"/>
    </location>
</feature>
<evidence type="ECO:0000256" key="1">
    <source>
        <dbReference type="ARBA" id="ARBA00004167"/>
    </source>
</evidence>
<dbReference type="GO" id="GO:0016020">
    <property type="term" value="C:membrane"/>
    <property type="evidence" value="ECO:0007669"/>
    <property type="project" value="UniProtKB-SubCell"/>
</dbReference>
<dbReference type="AlphaFoldDB" id="A0A438DD21"/>
<evidence type="ECO:0000313" key="8">
    <source>
        <dbReference type="Proteomes" id="UP000288805"/>
    </source>
</evidence>
<feature type="transmembrane region" description="Helical" evidence="5">
    <location>
        <begin position="60"/>
        <end position="82"/>
    </location>
</feature>
<proteinExistence type="predicted"/>
<keyword evidence="2 5" id="KW-0812">Transmembrane</keyword>
<accession>A0A438DD21</accession>
<evidence type="ECO:0000256" key="4">
    <source>
        <dbReference type="ARBA" id="ARBA00023136"/>
    </source>
</evidence>
<dbReference type="PANTHER" id="PTHR31234">
    <property type="entry name" value="LATE EMBRYOGENESIS ABUNDANT (LEA) HYDROXYPROLINE-RICH GLYCOPROTEIN FAMILY"/>
    <property type="match status" value="1"/>
</dbReference>
<reference evidence="7 8" key="1">
    <citation type="journal article" date="2018" name="PLoS Genet.">
        <title>Population sequencing reveals clonal diversity and ancestral inbreeding in the grapevine cultivar Chardonnay.</title>
        <authorList>
            <person name="Roach M.J."/>
            <person name="Johnson D.L."/>
            <person name="Bohlmann J."/>
            <person name="van Vuuren H.J."/>
            <person name="Jones S.J."/>
            <person name="Pretorius I.S."/>
            <person name="Schmidt S.A."/>
            <person name="Borneman A.R."/>
        </authorList>
    </citation>
    <scope>NUCLEOTIDE SEQUENCE [LARGE SCALE GENOMIC DNA]</scope>
    <source>
        <strain evidence="8">cv. Chardonnay</strain>
        <tissue evidence="7">Leaf</tissue>
    </source>
</reference>
<dbReference type="EMBL" id="QGNW01001682">
    <property type="protein sequence ID" value="RVW33339.1"/>
    <property type="molecule type" value="Genomic_DNA"/>
</dbReference>
<name>A0A438DD21_VITVI</name>
<evidence type="ECO:0000259" key="6">
    <source>
        <dbReference type="Pfam" id="PF03168"/>
    </source>
</evidence>
<keyword evidence="3 5" id="KW-1133">Transmembrane helix</keyword>
<dbReference type="GO" id="GO:0098542">
    <property type="term" value="P:defense response to other organism"/>
    <property type="evidence" value="ECO:0007669"/>
    <property type="project" value="InterPro"/>
</dbReference>
<comment type="subcellular location">
    <subcellularLocation>
        <location evidence="1">Membrane</location>
        <topology evidence="1">Single-pass membrane protein</topology>
    </subcellularLocation>
</comment>
<keyword evidence="4 5" id="KW-0472">Membrane</keyword>
<dbReference type="InterPro" id="IPR044839">
    <property type="entry name" value="NDR1-like"/>
</dbReference>
<evidence type="ECO:0000256" key="3">
    <source>
        <dbReference type="ARBA" id="ARBA00022989"/>
    </source>
</evidence>
<dbReference type="Pfam" id="PF03168">
    <property type="entry name" value="LEA_2"/>
    <property type="match status" value="1"/>
</dbReference>
<sequence>MEDPHRPVTGYPAPGYPQPHSTATAYPYNAPPPPYYNPNAAHPYHAPPYSSPRATFLRRFLAAMIAFFIIVGTIIFIVWLVLRPRLPYFSVASASLSSFNVSASQLSGEWNISFDVRNPNKKISISYDRIESSIAYKSATLSQTTIAPFYQGTKNETTVRATFAAIGAYVDVLAINAERTRGSVSFTVKVFARVSFKSGVWKARSRFLSAQCNDIALGLPSNASRGSLVGGSRECRVGLEDAFNTKFVNLDVVKPGTSFPYPSPSRVHCP</sequence>
<protein>
    <submittedName>
        <fullName evidence="7">NDR1/HIN1-like protein 10</fullName>
    </submittedName>
</protein>
<dbReference type="PANTHER" id="PTHR31234:SF55">
    <property type="entry name" value="LATE EMBRYOGENESIS ABUNDANT (LEA) HYDROXYPROLINE-RICH GLYCOPROTEIN FAMILY"/>
    <property type="match status" value="1"/>
</dbReference>
<comment type="caution">
    <text evidence="7">The sequence shown here is derived from an EMBL/GenBank/DDBJ whole genome shotgun (WGS) entry which is preliminary data.</text>
</comment>
<organism evidence="7 8">
    <name type="scientific">Vitis vinifera</name>
    <name type="common">Grape</name>
    <dbReference type="NCBI Taxonomy" id="29760"/>
    <lineage>
        <taxon>Eukaryota</taxon>
        <taxon>Viridiplantae</taxon>
        <taxon>Streptophyta</taxon>
        <taxon>Embryophyta</taxon>
        <taxon>Tracheophyta</taxon>
        <taxon>Spermatophyta</taxon>
        <taxon>Magnoliopsida</taxon>
        <taxon>eudicotyledons</taxon>
        <taxon>Gunneridae</taxon>
        <taxon>Pentapetalae</taxon>
        <taxon>rosids</taxon>
        <taxon>Vitales</taxon>
        <taxon>Vitaceae</taxon>
        <taxon>Viteae</taxon>
        <taxon>Vitis</taxon>
    </lineage>
</organism>
<evidence type="ECO:0000256" key="2">
    <source>
        <dbReference type="ARBA" id="ARBA00022692"/>
    </source>
</evidence>
<evidence type="ECO:0000256" key="5">
    <source>
        <dbReference type="SAM" id="Phobius"/>
    </source>
</evidence>
<evidence type="ECO:0000313" key="7">
    <source>
        <dbReference type="EMBL" id="RVW33339.1"/>
    </source>
</evidence>